<dbReference type="STRING" id="1672749.BJF92_11525"/>
<dbReference type="OrthoDB" id="9789139at2"/>
<accession>A0A1Q9AMZ0</accession>
<reference evidence="2 3" key="1">
    <citation type="submission" date="2016-09" db="EMBL/GenBank/DDBJ databases">
        <title>Rhizobium sp. nov., a novel species isolated from the rice rhizosphere.</title>
        <authorList>
            <person name="Zhao J."/>
            <person name="Zhang X."/>
        </authorList>
    </citation>
    <scope>NUCLEOTIDE SEQUENCE [LARGE SCALE GENOMIC DNA]</scope>
    <source>
        <strain evidence="2 3">MH17</strain>
    </source>
</reference>
<comment type="caution">
    <text evidence="2">The sequence shown here is derived from an EMBL/GenBank/DDBJ whole genome shotgun (WGS) entry which is preliminary data.</text>
</comment>
<dbReference type="Proteomes" id="UP000186143">
    <property type="component" value="Unassembled WGS sequence"/>
</dbReference>
<dbReference type="CDD" id="cd10033">
    <property type="entry name" value="UDG_like"/>
    <property type="match status" value="1"/>
</dbReference>
<dbReference type="RefSeq" id="WP_075633725.1">
    <property type="nucleotide sequence ID" value="NZ_MKIO01000021.1"/>
</dbReference>
<dbReference type="PANTHER" id="PTHR42160:SF1">
    <property type="entry name" value="URACIL-DNA GLYCOSYLASE SUPERFAMILY PROTEIN"/>
    <property type="match status" value="1"/>
</dbReference>
<dbReference type="Pfam" id="PF03167">
    <property type="entry name" value="UDG"/>
    <property type="match status" value="1"/>
</dbReference>
<organism evidence="2 3">
    <name type="scientific">Xaviernesmea rhizosphaerae</name>
    <dbReference type="NCBI Taxonomy" id="1672749"/>
    <lineage>
        <taxon>Bacteria</taxon>
        <taxon>Pseudomonadati</taxon>
        <taxon>Pseudomonadota</taxon>
        <taxon>Alphaproteobacteria</taxon>
        <taxon>Hyphomicrobiales</taxon>
        <taxon>Rhizobiaceae</taxon>
        <taxon>Rhizobium/Agrobacterium group</taxon>
        <taxon>Xaviernesmea</taxon>
    </lineage>
</organism>
<evidence type="ECO:0000313" key="2">
    <source>
        <dbReference type="EMBL" id="OLP56706.1"/>
    </source>
</evidence>
<dbReference type="InterPro" id="IPR005122">
    <property type="entry name" value="Uracil-DNA_glycosylase-like"/>
</dbReference>
<evidence type="ECO:0000313" key="3">
    <source>
        <dbReference type="Proteomes" id="UP000186143"/>
    </source>
</evidence>
<dbReference type="SMART" id="SM00987">
    <property type="entry name" value="UreE_C"/>
    <property type="match status" value="1"/>
</dbReference>
<dbReference type="InterPro" id="IPR036895">
    <property type="entry name" value="Uracil-DNA_glycosylase-like_sf"/>
</dbReference>
<evidence type="ECO:0000259" key="1">
    <source>
        <dbReference type="SMART" id="SM00986"/>
    </source>
</evidence>
<dbReference type="SUPFAM" id="SSF52141">
    <property type="entry name" value="Uracil-DNA glycosylase-like"/>
    <property type="match status" value="1"/>
</dbReference>
<proteinExistence type="predicted"/>
<gene>
    <name evidence="2" type="ORF">BJF92_11525</name>
</gene>
<dbReference type="AlphaFoldDB" id="A0A1Q9AMZ0"/>
<protein>
    <submittedName>
        <fullName evidence="2">Uracil-DNA glycosylase</fullName>
    </submittedName>
</protein>
<sequence length="200" mass="21947">MAACRICREAPLGGPERALPQEPRPIFVLSPRAPVLIASQAPGVRAHDSGVPFNDPSGNRLRQWLGVDRTLFYAPDNFAILPMGFCFPGHDRHGGDLPPRKECAPAWRAPALAAMPGLRLILTIGAYAQAYHLGPRASMTETVADWRAILSASLAEEGAPATLPLPHPSWRNSAWLKRNPWFEAELLPELQARIRTLISR</sequence>
<dbReference type="SMART" id="SM00986">
    <property type="entry name" value="UDG"/>
    <property type="match status" value="1"/>
</dbReference>
<dbReference type="PANTHER" id="PTHR42160">
    <property type="entry name" value="URACIL-DNA GLYCOSYLASE SUPERFAMILY PROTEIN"/>
    <property type="match status" value="1"/>
</dbReference>
<feature type="domain" description="Uracil-DNA glycosylase-like" evidence="1">
    <location>
        <begin position="26"/>
        <end position="191"/>
    </location>
</feature>
<dbReference type="InterPro" id="IPR047124">
    <property type="entry name" value="HI_0220.2"/>
</dbReference>
<dbReference type="EMBL" id="MKIO01000021">
    <property type="protein sequence ID" value="OLP56706.1"/>
    <property type="molecule type" value="Genomic_DNA"/>
</dbReference>
<dbReference type="Gene3D" id="3.40.470.10">
    <property type="entry name" value="Uracil-DNA glycosylase-like domain"/>
    <property type="match status" value="1"/>
</dbReference>
<name>A0A1Q9AMZ0_9HYPH</name>